<feature type="domain" description="Regulator of G protein signalling-like" evidence="1">
    <location>
        <begin position="138"/>
        <end position="267"/>
    </location>
</feature>
<dbReference type="GO" id="GO:0001664">
    <property type="term" value="F:G protein-coupled receptor binding"/>
    <property type="evidence" value="ECO:0007669"/>
    <property type="project" value="TreeGrafter"/>
</dbReference>
<evidence type="ECO:0000259" key="1">
    <source>
        <dbReference type="Pfam" id="PF09128"/>
    </source>
</evidence>
<evidence type="ECO:0000313" key="2">
    <source>
        <dbReference type="Proteomes" id="UP000035642"/>
    </source>
</evidence>
<keyword evidence="2" id="KW-1185">Reference proteome</keyword>
<sequence length="273" mass="31407">LELQGLRDTEETEKLDRALKRIVSLQSQLRHVKPVDLPWSQSFYCSTVLWSSSDQKQFSTEYTEGGLRNIQDWISFAPAVFLGCGSRSLSGVEPLFSVTRNNRGRLMHYHQVDRADTFSVYRRTSRRYAALFRIERHGPFSNLAELKTHPAHLAVFINYLLSNASPNSLFFYVITDAFQNAQGAPKDFRRWAFEIFTTFVIPNSPLVIPNSDQSIIQPIDKILATTAEQICESDVEILKRVFVPGRQRAVADINEHMANFRQKRQLGEFLLFM</sequence>
<organism evidence="2 3">
    <name type="scientific">Angiostrongylus cantonensis</name>
    <name type="common">Rat lungworm</name>
    <dbReference type="NCBI Taxonomy" id="6313"/>
    <lineage>
        <taxon>Eukaryota</taxon>
        <taxon>Metazoa</taxon>
        <taxon>Ecdysozoa</taxon>
        <taxon>Nematoda</taxon>
        <taxon>Chromadorea</taxon>
        <taxon>Rhabditida</taxon>
        <taxon>Rhabditina</taxon>
        <taxon>Rhabditomorpha</taxon>
        <taxon>Strongyloidea</taxon>
        <taxon>Metastrongylidae</taxon>
        <taxon>Angiostrongylus</taxon>
    </lineage>
</organism>
<dbReference type="WBParaSite" id="ACAC_0001420801-mRNA-1">
    <property type="protein sequence ID" value="ACAC_0001420801-mRNA-1"/>
    <property type="gene ID" value="ACAC_0001420801"/>
</dbReference>
<accession>A0A0K0DR19</accession>
<dbReference type="InterPro" id="IPR036305">
    <property type="entry name" value="RGS_sf"/>
</dbReference>
<reference evidence="2" key="1">
    <citation type="submission" date="2012-09" db="EMBL/GenBank/DDBJ databases">
        <authorList>
            <person name="Martin A.A."/>
        </authorList>
    </citation>
    <scope>NUCLEOTIDE SEQUENCE</scope>
</reference>
<dbReference type="Gene3D" id="1.10.167.10">
    <property type="entry name" value="Regulator of G-protein Signalling 4, domain 2"/>
    <property type="match status" value="1"/>
</dbReference>
<dbReference type="AlphaFoldDB" id="A0A0K0DR19"/>
<dbReference type="GO" id="GO:0005085">
    <property type="term" value="F:guanyl-nucleotide exchange factor activity"/>
    <property type="evidence" value="ECO:0007669"/>
    <property type="project" value="InterPro"/>
</dbReference>
<evidence type="ECO:0000313" key="3">
    <source>
        <dbReference type="WBParaSite" id="ACAC_0001420801-mRNA-1"/>
    </source>
</evidence>
<proteinExistence type="predicted"/>
<dbReference type="PANTHER" id="PTHR45872">
    <property type="entry name" value="RHO GUANINE NUCLEOTIDE EXCHANGE FACTOR 2, ISOFORM D"/>
    <property type="match status" value="1"/>
</dbReference>
<dbReference type="GO" id="GO:0005737">
    <property type="term" value="C:cytoplasm"/>
    <property type="evidence" value="ECO:0007669"/>
    <property type="project" value="InterPro"/>
</dbReference>
<name>A0A0K0DR19_ANGCA</name>
<dbReference type="Proteomes" id="UP000035642">
    <property type="component" value="Unassembled WGS sequence"/>
</dbReference>
<dbReference type="InterPro" id="IPR015212">
    <property type="entry name" value="RGS-like_dom"/>
</dbReference>
<dbReference type="PANTHER" id="PTHR45872:SF2">
    <property type="entry name" value="RHO GUANINE NUCLEOTIDE EXCHANGE FACTOR 2, ISOFORM D"/>
    <property type="match status" value="1"/>
</dbReference>
<dbReference type="SUPFAM" id="SSF48097">
    <property type="entry name" value="Regulator of G-protein signaling, RGS"/>
    <property type="match status" value="1"/>
</dbReference>
<dbReference type="InterPro" id="IPR044926">
    <property type="entry name" value="RGS_subdomain_2"/>
</dbReference>
<dbReference type="STRING" id="6313.A0A0K0DR19"/>
<dbReference type="GO" id="GO:0007186">
    <property type="term" value="P:G protein-coupled receptor signaling pathway"/>
    <property type="evidence" value="ECO:0007669"/>
    <property type="project" value="TreeGrafter"/>
</dbReference>
<protein>
    <submittedName>
        <fullName evidence="3">RGS-like domain-containing protein</fullName>
    </submittedName>
</protein>
<dbReference type="Pfam" id="PF09128">
    <property type="entry name" value="RGS-like"/>
    <property type="match status" value="1"/>
</dbReference>
<reference evidence="3" key="2">
    <citation type="submission" date="2017-02" db="UniProtKB">
        <authorList>
            <consortium name="WormBaseParasite"/>
        </authorList>
    </citation>
    <scope>IDENTIFICATION</scope>
</reference>